<proteinExistence type="predicted"/>
<dbReference type="OrthoDB" id="3213438at2"/>
<dbReference type="AlphaFoldDB" id="A0A291GF03"/>
<dbReference type="SUPFAM" id="SSF46458">
    <property type="entry name" value="Globin-like"/>
    <property type="match status" value="1"/>
</dbReference>
<name>A0A291GF03_9RHOB</name>
<reference evidence="1 2" key="1">
    <citation type="submission" date="2017-06" db="EMBL/GenBank/DDBJ databases">
        <title>Celeribacter sp. TSPH2 complete genome sequence.</title>
        <authorList>
            <person name="Woo J.-H."/>
            <person name="Kim H.-S."/>
        </authorList>
    </citation>
    <scope>NUCLEOTIDE SEQUENCE [LARGE SCALE GENOMIC DNA]</scope>
    <source>
        <strain evidence="1 2">TSPH2</strain>
    </source>
</reference>
<dbReference type="Gene3D" id="1.10.490.10">
    <property type="entry name" value="Globins"/>
    <property type="match status" value="1"/>
</dbReference>
<gene>
    <name evidence="1" type="ORF">CEW89_16165</name>
</gene>
<dbReference type="InterPro" id="IPR009050">
    <property type="entry name" value="Globin-like_sf"/>
</dbReference>
<evidence type="ECO:0008006" key="3">
    <source>
        <dbReference type="Google" id="ProtNLM"/>
    </source>
</evidence>
<accession>A0A291GF03</accession>
<sequence>MPSARQIALVRNNFRALSPKRPDIFIPVYDRQVGEDPKAAAQYDGSLCQRARVLDGLIELALLSADHPTALFATLHKMGQDYAHYGSWREKHPFLIGQIIKAFAEATDTHWTDELADAWEQFLYFMAEGMLEGVNSSRVA</sequence>
<protein>
    <recommendedName>
        <fullName evidence="3">Globin family profile domain-containing protein</fullName>
    </recommendedName>
</protein>
<dbReference type="KEGG" id="ceh:CEW89_16165"/>
<dbReference type="GO" id="GO:0019825">
    <property type="term" value="F:oxygen binding"/>
    <property type="evidence" value="ECO:0007669"/>
    <property type="project" value="InterPro"/>
</dbReference>
<evidence type="ECO:0000313" key="1">
    <source>
        <dbReference type="EMBL" id="ATG48969.1"/>
    </source>
</evidence>
<dbReference type="GO" id="GO:0020037">
    <property type="term" value="F:heme binding"/>
    <property type="evidence" value="ECO:0007669"/>
    <property type="project" value="InterPro"/>
</dbReference>
<dbReference type="EMBL" id="CP022196">
    <property type="protein sequence ID" value="ATG48969.1"/>
    <property type="molecule type" value="Genomic_DNA"/>
</dbReference>
<dbReference type="RefSeq" id="WP_096806585.1">
    <property type="nucleotide sequence ID" value="NZ_CP022196.1"/>
</dbReference>
<dbReference type="InterPro" id="IPR012292">
    <property type="entry name" value="Globin/Proto"/>
</dbReference>
<organism evidence="1 2">
    <name type="scientific">Celeribacter ethanolicus</name>
    <dbReference type="NCBI Taxonomy" id="1758178"/>
    <lineage>
        <taxon>Bacteria</taxon>
        <taxon>Pseudomonadati</taxon>
        <taxon>Pseudomonadota</taxon>
        <taxon>Alphaproteobacteria</taxon>
        <taxon>Rhodobacterales</taxon>
        <taxon>Roseobacteraceae</taxon>
        <taxon>Celeribacter</taxon>
    </lineage>
</organism>
<dbReference type="Proteomes" id="UP000217935">
    <property type="component" value="Chromosome"/>
</dbReference>
<dbReference type="STRING" id="1758178.GCA_001550095_02330"/>
<evidence type="ECO:0000313" key="2">
    <source>
        <dbReference type="Proteomes" id="UP000217935"/>
    </source>
</evidence>
<keyword evidence="2" id="KW-1185">Reference proteome</keyword>